<gene>
    <name evidence="1" type="ORF">BWY04_01375</name>
</gene>
<sequence length="92" mass="10292">MVDKYDVKEAVEAGKVIYKKSTNLETNIGDSTLKCKIKPKKDKTKIALEWNKSFIEDDVEITVKVNGNVNCFNSPKGSDIIQSATFCATKKF</sequence>
<protein>
    <submittedName>
        <fullName evidence="1">Uncharacterized protein</fullName>
    </submittedName>
</protein>
<reference evidence="1" key="1">
    <citation type="submission" date="2017-02" db="EMBL/GenBank/DDBJ databases">
        <title>Delving into the versatile metabolic prowess of the omnipresent phylum Bacteroidetes.</title>
        <authorList>
            <person name="Nobu M.K."/>
            <person name="Mei R."/>
            <person name="Narihiro T."/>
            <person name="Kuroda K."/>
            <person name="Liu W.-T."/>
        </authorList>
    </citation>
    <scope>NUCLEOTIDE SEQUENCE</scope>
    <source>
        <strain evidence="1">ADurb.Bin160</strain>
    </source>
</reference>
<evidence type="ECO:0000313" key="1">
    <source>
        <dbReference type="EMBL" id="OQB40323.1"/>
    </source>
</evidence>
<proteinExistence type="predicted"/>
<dbReference type="Proteomes" id="UP000485621">
    <property type="component" value="Unassembled WGS sequence"/>
</dbReference>
<comment type="caution">
    <text evidence="1">The sequence shown here is derived from an EMBL/GenBank/DDBJ whole genome shotgun (WGS) entry which is preliminary data.</text>
</comment>
<name>A0A1V5ZJF2_9BACT</name>
<dbReference type="EMBL" id="MWDB01000048">
    <property type="protein sequence ID" value="OQB40323.1"/>
    <property type="molecule type" value="Genomic_DNA"/>
</dbReference>
<dbReference type="AlphaFoldDB" id="A0A1V5ZJF2"/>
<accession>A0A1V5ZJF2</accession>
<organism evidence="1">
    <name type="scientific">candidate division CPR1 bacterium ADurb.Bin160</name>
    <dbReference type="NCBI Taxonomy" id="1852826"/>
    <lineage>
        <taxon>Bacteria</taxon>
        <taxon>candidate division CPR1</taxon>
    </lineage>
</organism>